<evidence type="ECO:0000313" key="2">
    <source>
        <dbReference type="Proteomes" id="UP000547879"/>
    </source>
</evidence>
<proteinExistence type="predicted"/>
<reference evidence="1 2" key="1">
    <citation type="submission" date="2020-08" db="EMBL/GenBank/DDBJ databases">
        <title>Genomic Encyclopedia of Type Strains, Phase IV (KMG-IV): sequencing the most valuable type-strain genomes for metagenomic binning, comparative biology and taxonomic classification.</title>
        <authorList>
            <person name="Goeker M."/>
        </authorList>
    </citation>
    <scope>NUCLEOTIDE SEQUENCE [LARGE SCALE GENOMIC DNA]</scope>
    <source>
        <strain evidence="1 2">DSM 100734</strain>
    </source>
</reference>
<protein>
    <submittedName>
        <fullName evidence="1">Uncharacterized protein</fullName>
    </submittedName>
</protein>
<evidence type="ECO:0000313" key="1">
    <source>
        <dbReference type="EMBL" id="MBB6164820.1"/>
    </source>
</evidence>
<sequence>MDTYEPLIRLLHQLRDKNVKPKLDVEQRRAKVDATLERLWTVGRLEKHKDQ</sequence>
<comment type="caution">
    <text evidence="1">The sequence shown here is derived from an EMBL/GenBank/DDBJ whole genome shotgun (WGS) entry which is preliminary data.</text>
</comment>
<accession>A0A7W9YA39</accession>
<keyword evidence="2" id="KW-1185">Reference proteome</keyword>
<dbReference type="Proteomes" id="UP000547879">
    <property type="component" value="Unassembled WGS sequence"/>
</dbReference>
<name>A0A7W9YA39_9HYPH</name>
<gene>
    <name evidence="1" type="ORF">HNQ72_004665</name>
</gene>
<dbReference type="AlphaFoldDB" id="A0A7W9YA39"/>
<dbReference type="RefSeq" id="WP_183995565.1">
    <property type="nucleotide sequence ID" value="NZ_BMHW01000005.1"/>
</dbReference>
<dbReference type="EMBL" id="JACHEG010000006">
    <property type="protein sequence ID" value="MBB6164820.1"/>
    <property type="molecule type" value="Genomic_DNA"/>
</dbReference>
<organism evidence="1 2">
    <name type="scientific">Rhizobium wenxiniae</name>
    <dbReference type="NCBI Taxonomy" id="1737357"/>
    <lineage>
        <taxon>Bacteria</taxon>
        <taxon>Pseudomonadati</taxon>
        <taxon>Pseudomonadota</taxon>
        <taxon>Alphaproteobacteria</taxon>
        <taxon>Hyphomicrobiales</taxon>
        <taxon>Rhizobiaceae</taxon>
        <taxon>Rhizobium/Agrobacterium group</taxon>
        <taxon>Rhizobium</taxon>
    </lineage>
</organism>